<protein>
    <submittedName>
        <fullName evidence="1">Uncharacterized protein</fullName>
    </submittedName>
</protein>
<dbReference type="EMBL" id="KL596623">
    <property type="protein sequence ID" value="KER33623.1"/>
    <property type="molecule type" value="Genomic_DNA"/>
</dbReference>
<sequence>MKEIMKRLGAVSATRLPGWGTRGPHCTCLETLRDMVANRCLWCFCCQFLSRLPEAFMRDSTESLVYDVLQLNVLHTGRLMFQLARYSRYRSIFSRNKLLTRLLRSLRQPTTGFVLLFRAHQLGSVLEFPRHIRGGKKDASTVRFVLGESRIVRSTDISLAHISPMKRCIFEYFNQLKHEAAWCRTFSCLETSQSTDSAGFQTHILNSSRERGSRKEYKKTINLLKYTHLQKNWFCGGLTWNPAEFLV</sequence>
<dbReference type="STRING" id="6198.A0A075A1M7"/>
<evidence type="ECO:0000313" key="1">
    <source>
        <dbReference type="EMBL" id="KER33623.1"/>
    </source>
</evidence>
<accession>A0A075A1M7</accession>
<organism evidence="1 2">
    <name type="scientific">Opisthorchis viverrini</name>
    <name type="common">Southeast Asian liver fluke</name>
    <dbReference type="NCBI Taxonomy" id="6198"/>
    <lineage>
        <taxon>Eukaryota</taxon>
        <taxon>Metazoa</taxon>
        <taxon>Spiralia</taxon>
        <taxon>Lophotrochozoa</taxon>
        <taxon>Platyhelminthes</taxon>
        <taxon>Trematoda</taxon>
        <taxon>Digenea</taxon>
        <taxon>Opisthorchiida</taxon>
        <taxon>Opisthorchiata</taxon>
        <taxon>Opisthorchiidae</taxon>
        <taxon>Opisthorchis</taxon>
    </lineage>
</organism>
<keyword evidence="2" id="KW-1185">Reference proteome</keyword>
<reference evidence="1 2" key="1">
    <citation type="submission" date="2013-11" db="EMBL/GenBank/DDBJ databases">
        <title>Opisthorchis viverrini - life in the bile duct.</title>
        <authorList>
            <person name="Young N.D."/>
            <person name="Nagarajan N."/>
            <person name="Lin S.J."/>
            <person name="Korhonen P.K."/>
            <person name="Jex A.R."/>
            <person name="Hall R.S."/>
            <person name="Safavi-Hemami H."/>
            <person name="Kaewkong W."/>
            <person name="Bertrand D."/>
            <person name="Gao S."/>
            <person name="Seet Q."/>
            <person name="Wongkham S."/>
            <person name="Teh B.T."/>
            <person name="Wongkham C."/>
            <person name="Intapan P.M."/>
            <person name="Maleewong W."/>
            <person name="Yang X."/>
            <person name="Hu M."/>
            <person name="Wang Z."/>
            <person name="Hofmann A."/>
            <person name="Sternberg P.W."/>
            <person name="Tan P."/>
            <person name="Wang J."/>
            <person name="Gasser R.B."/>
        </authorList>
    </citation>
    <scope>NUCLEOTIDE SEQUENCE [LARGE SCALE GENOMIC DNA]</scope>
</reference>
<dbReference type="CTD" id="20314702"/>
<dbReference type="Proteomes" id="UP000054324">
    <property type="component" value="Unassembled WGS sequence"/>
</dbReference>
<dbReference type="GeneID" id="20314702"/>
<name>A0A075A1M7_OPIVI</name>
<dbReference type="RefSeq" id="XP_009162582.1">
    <property type="nucleotide sequence ID" value="XM_009164318.1"/>
</dbReference>
<gene>
    <name evidence="1" type="ORF">T265_00514</name>
</gene>
<proteinExistence type="predicted"/>
<evidence type="ECO:0000313" key="2">
    <source>
        <dbReference type="Proteomes" id="UP000054324"/>
    </source>
</evidence>
<dbReference type="KEGG" id="ovi:T265_00514"/>
<dbReference type="AlphaFoldDB" id="A0A075A1M7"/>